<gene>
    <name evidence="2" type="ORF">GKC49_06420</name>
</gene>
<reference evidence="2 3" key="1">
    <citation type="submission" date="2019-11" db="EMBL/GenBank/DDBJ databases">
        <title>Draft Genome Sequence of Plant Growth-Promoting Rhizosphere-Associated Bacteria.</title>
        <authorList>
            <person name="Vasilyev I.Y."/>
            <person name="Radchenko V."/>
            <person name="Ilnitskaya E.V."/>
        </authorList>
    </citation>
    <scope>NUCLEOTIDE SEQUENCE [LARGE SCALE GENOMIC DNA]</scope>
    <source>
        <strain evidence="2 3">VRA_MhP_f</strain>
    </source>
</reference>
<feature type="compositionally biased region" description="Basic residues" evidence="1">
    <location>
        <begin position="160"/>
        <end position="171"/>
    </location>
</feature>
<protein>
    <submittedName>
        <fullName evidence="2">Uncharacterized protein</fullName>
    </submittedName>
</protein>
<name>A0A7X2MK89_ENTAG</name>
<feature type="region of interest" description="Disordered" evidence="1">
    <location>
        <begin position="141"/>
        <end position="171"/>
    </location>
</feature>
<sequence length="171" mass="19083">MLLLSEKIDLNGERWIGEKEGLKKGLRLKVGSIQNPEYRSRNALIRRHMDKLDATYNVGTSEFILSEVGDIDSSDDLLIENCARYLLLDWQGVGEMIDGKAQAIDYTPEKGVLLLQAQPTLYWIILSVAAQIAEGKQKRVEDTVGKSLKHKNGSRSSAARTRRRRAGAANS</sequence>
<proteinExistence type="predicted"/>
<dbReference type="AlphaFoldDB" id="A0A7X2MK89"/>
<dbReference type="Proteomes" id="UP000461948">
    <property type="component" value="Unassembled WGS sequence"/>
</dbReference>
<evidence type="ECO:0000256" key="1">
    <source>
        <dbReference type="SAM" id="MobiDB-lite"/>
    </source>
</evidence>
<evidence type="ECO:0000313" key="2">
    <source>
        <dbReference type="EMBL" id="MSE14780.1"/>
    </source>
</evidence>
<dbReference type="EMBL" id="WKLC01000187">
    <property type="protein sequence ID" value="MSE14780.1"/>
    <property type="molecule type" value="Genomic_DNA"/>
</dbReference>
<comment type="caution">
    <text evidence="2">The sequence shown here is derived from an EMBL/GenBank/DDBJ whole genome shotgun (WGS) entry which is preliminary data.</text>
</comment>
<accession>A0A7X2MK89</accession>
<organism evidence="2 3">
    <name type="scientific">Enterobacter agglomerans</name>
    <name type="common">Erwinia herbicola</name>
    <name type="synonym">Pantoea agglomerans</name>
    <dbReference type="NCBI Taxonomy" id="549"/>
    <lineage>
        <taxon>Bacteria</taxon>
        <taxon>Pseudomonadati</taxon>
        <taxon>Pseudomonadota</taxon>
        <taxon>Gammaproteobacteria</taxon>
        <taxon>Enterobacterales</taxon>
        <taxon>Erwiniaceae</taxon>
        <taxon>Pantoea</taxon>
        <taxon>Pantoea agglomerans group</taxon>
    </lineage>
</organism>
<evidence type="ECO:0000313" key="3">
    <source>
        <dbReference type="Proteomes" id="UP000461948"/>
    </source>
</evidence>